<evidence type="ECO:0000256" key="2">
    <source>
        <dbReference type="ARBA" id="ARBA00010730"/>
    </source>
</evidence>
<evidence type="ECO:0000259" key="9">
    <source>
        <dbReference type="Pfam" id="PF03639"/>
    </source>
</evidence>
<dbReference type="GO" id="GO:0052861">
    <property type="term" value="F:endo-1,3(4)-beta-glucanase activity"/>
    <property type="evidence" value="ECO:0007669"/>
    <property type="project" value="InterPro"/>
</dbReference>
<evidence type="ECO:0000256" key="4">
    <source>
        <dbReference type="ARBA" id="ARBA00022801"/>
    </source>
</evidence>
<dbReference type="Pfam" id="PF03639">
    <property type="entry name" value="Glyco_hydro_81"/>
    <property type="match status" value="1"/>
</dbReference>
<dbReference type="OrthoDB" id="4473401at2759"/>
<keyword evidence="6" id="KW-0326">Glycosidase</keyword>
<comment type="similarity">
    <text evidence="2">Belongs to the glycosyl hydrolase 81 family.</text>
</comment>
<keyword evidence="5" id="KW-0119">Carbohydrate metabolism</keyword>
<feature type="domain" description="Glycosyl hydrolase family 81 C-terminal" evidence="10">
    <location>
        <begin position="310"/>
        <end position="658"/>
    </location>
</feature>
<dbReference type="InterPro" id="IPR040720">
    <property type="entry name" value="GH81_C"/>
</dbReference>
<evidence type="ECO:0000256" key="5">
    <source>
        <dbReference type="ARBA" id="ARBA00023277"/>
    </source>
</evidence>
<keyword evidence="4" id="KW-0378">Hydrolase</keyword>
<comment type="catalytic activity">
    <reaction evidence="1">
        <text>Hydrolysis of (1-&gt;3)-beta-D-glucosidic linkages in (1-&gt;3)-beta-D-glucans.</text>
        <dbReference type="EC" id="3.2.1.39"/>
    </reaction>
</comment>
<reference evidence="11" key="1">
    <citation type="submission" date="2020-09" db="EMBL/GenBank/DDBJ databases">
        <title>Genome-Enabled Discovery of Anthraquinone Biosynthesis in Senna tora.</title>
        <authorList>
            <person name="Kang S.-H."/>
            <person name="Pandey R.P."/>
            <person name="Lee C.-M."/>
            <person name="Sim J.-S."/>
            <person name="Jeong J.-T."/>
            <person name="Choi B.-S."/>
            <person name="Jung M."/>
            <person name="Ginzburg D."/>
            <person name="Zhao K."/>
            <person name="Won S.Y."/>
            <person name="Oh T.-J."/>
            <person name="Yu Y."/>
            <person name="Kim N.-H."/>
            <person name="Lee O.R."/>
            <person name="Lee T.-H."/>
            <person name="Bashyal P."/>
            <person name="Kim T.-S."/>
            <person name="Lee W.-H."/>
            <person name="Kawkins C."/>
            <person name="Kim C.-K."/>
            <person name="Kim J.S."/>
            <person name="Ahn B.O."/>
            <person name="Rhee S.Y."/>
            <person name="Sohng J.K."/>
        </authorList>
    </citation>
    <scope>NUCLEOTIDE SEQUENCE</scope>
    <source>
        <tissue evidence="11">Leaf</tissue>
    </source>
</reference>
<dbReference type="InterPro" id="IPR005200">
    <property type="entry name" value="Endo-beta-glucanase"/>
</dbReference>
<proteinExistence type="inferred from homology"/>
<evidence type="ECO:0000259" key="10">
    <source>
        <dbReference type="Pfam" id="PF17652"/>
    </source>
</evidence>
<dbReference type="EC" id="3.2.1.39" evidence="3"/>
<dbReference type="Gene3D" id="2.70.98.30">
    <property type="entry name" value="Golgi alpha-mannosidase II, domain 4"/>
    <property type="match status" value="1"/>
</dbReference>
<accession>A0A834SX61</accession>
<gene>
    <name evidence="11" type="ORF">G2W53_032204</name>
</gene>
<evidence type="ECO:0000256" key="8">
    <source>
        <dbReference type="ARBA" id="ARBA00023326"/>
    </source>
</evidence>
<evidence type="ECO:0000256" key="6">
    <source>
        <dbReference type="ARBA" id="ARBA00023295"/>
    </source>
</evidence>
<organism evidence="11 12">
    <name type="scientific">Senna tora</name>
    <dbReference type="NCBI Taxonomy" id="362788"/>
    <lineage>
        <taxon>Eukaryota</taxon>
        <taxon>Viridiplantae</taxon>
        <taxon>Streptophyta</taxon>
        <taxon>Embryophyta</taxon>
        <taxon>Tracheophyta</taxon>
        <taxon>Spermatophyta</taxon>
        <taxon>Magnoliopsida</taxon>
        <taxon>eudicotyledons</taxon>
        <taxon>Gunneridae</taxon>
        <taxon>Pentapetalae</taxon>
        <taxon>rosids</taxon>
        <taxon>fabids</taxon>
        <taxon>Fabales</taxon>
        <taxon>Fabaceae</taxon>
        <taxon>Caesalpinioideae</taxon>
        <taxon>Cassia clade</taxon>
        <taxon>Senna</taxon>
    </lineage>
</organism>
<keyword evidence="8" id="KW-0624">Polysaccharide degradation</keyword>
<dbReference type="AlphaFoldDB" id="A0A834SX61"/>
<dbReference type="GO" id="GO:0071555">
    <property type="term" value="P:cell wall organization"/>
    <property type="evidence" value="ECO:0007669"/>
    <property type="project" value="UniProtKB-KW"/>
</dbReference>
<evidence type="ECO:0000313" key="11">
    <source>
        <dbReference type="EMBL" id="KAF7811228.1"/>
    </source>
</evidence>
<evidence type="ECO:0000256" key="7">
    <source>
        <dbReference type="ARBA" id="ARBA00023316"/>
    </source>
</evidence>
<dbReference type="InterPro" id="IPR040451">
    <property type="entry name" value="GH81_N"/>
</dbReference>
<dbReference type="PANTHER" id="PTHR31983:SF12">
    <property type="entry name" value="GLUCAN ENDO-1,3-BETA-D-GLUCOSIDASE"/>
    <property type="match status" value="1"/>
</dbReference>
<sequence length="709" mass="79284">MSPPFVFPPTHSTVLPNPSTFFSPSLLSSPLPTNSFFQNFLINNGSTHEYFHPYLVKPTNVSLSLSYPAFFFSSALIYQLFLPDLTISSKTTPSSSPHVVTSFSDLGVTLDIPSSNLRFFLVKGSPFVTASVLKPTSISISTVHSILAFSSGDSLTKHTLRLDNNQTWILYTSSPVKFRRGGAQSEIRSDSGFSGVVRIAALPDSSSGNPMYEEEMLDRYRNCYPVSGDADLKDPFRVVYKFQKKRSGDLLMLAHPLHLKLLSANHNRDVTVLEDFKYRSIDGELVGVVGDSWVLQANPIPVSWTSKNRIKQDSYKEIASALSKDVNDLNSSAIGTTSSYFYGKRIARAARLALIAEEVSFPDVVPKVTNFLKEAIEPWLYGTFQGNGFLYEQSWKGLVTQQGSTSSTADFGFGIYNDHHFHLGYFIYAIAVLAKIDPNWGQKHKPQAYSLVQDFMNLGTTKNPNYPRVRCFDFYKLHSWAAGLTEFVDGRNQESTSEAVNAYYSAALMGLAYGDSSLVSTGSTLAAMEILAAQTWWHVEEEEGKKIYEESFVKENRIVGVLWNNKRDSALWWASAECRECRLLIQVLPLLPITETLFSDVGYVKELVEWTVGSGEKEKDVEDGYKGFIYAMEGVYDRESALKKIRKLEGFDDGNSMSNLLCWQVTYYLLACPEAMVWNSFPIKTRPLPVSTGISFSFSEEEEEAPLKG</sequence>
<dbReference type="GO" id="GO:0000272">
    <property type="term" value="P:polysaccharide catabolic process"/>
    <property type="evidence" value="ECO:0007669"/>
    <property type="project" value="UniProtKB-KW"/>
</dbReference>
<dbReference type="GO" id="GO:0042973">
    <property type="term" value="F:glucan endo-1,3-beta-D-glucosidase activity"/>
    <property type="evidence" value="ECO:0007669"/>
    <property type="project" value="UniProtKB-EC"/>
</dbReference>
<evidence type="ECO:0000256" key="3">
    <source>
        <dbReference type="ARBA" id="ARBA00012780"/>
    </source>
</evidence>
<dbReference type="PROSITE" id="PS52008">
    <property type="entry name" value="GH81"/>
    <property type="match status" value="1"/>
</dbReference>
<protein>
    <recommendedName>
        <fullName evidence="3">glucan endo-1,3-beta-D-glucosidase</fullName>
        <ecNumber evidence="3">3.2.1.39</ecNumber>
    </recommendedName>
</protein>
<dbReference type="PANTHER" id="PTHR31983">
    <property type="entry name" value="ENDO-1,3(4)-BETA-GLUCANASE 1"/>
    <property type="match status" value="1"/>
</dbReference>
<keyword evidence="7" id="KW-0961">Cell wall biogenesis/degradation</keyword>
<comment type="caution">
    <text evidence="11">The sequence shown here is derived from an EMBL/GenBank/DDBJ whole genome shotgun (WGS) entry which is preliminary data.</text>
</comment>
<dbReference type="EMBL" id="JAAIUW010000010">
    <property type="protein sequence ID" value="KAF7811228.1"/>
    <property type="molecule type" value="Genomic_DNA"/>
</dbReference>
<evidence type="ECO:0000313" key="12">
    <source>
        <dbReference type="Proteomes" id="UP000634136"/>
    </source>
</evidence>
<dbReference type="Proteomes" id="UP000634136">
    <property type="component" value="Unassembled WGS sequence"/>
</dbReference>
<name>A0A834SX61_9FABA</name>
<feature type="domain" description="Glycosyl hydrolase family 81 N-terminal" evidence="9">
    <location>
        <begin position="27"/>
        <end position="303"/>
    </location>
</feature>
<keyword evidence="12" id="KW-1185">Reference proteome</keyword>
<dbReference type="Pfam" id="PF17652">
    <property type="entry name" value="Glyco_hydro81C"/>
    <property type="match status" value="1"/>
</dbReference>
<evidence type="ECO:0000256" key="1">
    <source>
        <dbReference type="ARBA" id="ARBA00000382"/>
    </source>
</evidence>